<evidence type="ECO:0000256" key="1">
    <source>
        <dbReference type="ARBA" id="ARBA00023118"/>
    </source>
</evidence>
<dbReference type="InterPro" id="IPR013422">
    <property type="entry name" value="CRISPR-assoc_prot_Cas5_N"/>
</dbReference>
<gene>
    <name evidence="2" type="primary">cas5e</name>
    <name evidence="2" type="ORF">KO481_16685</name>
</gene>
<dbReference type="NCBIfam" id="TIGR01868">
    <property type="entry name" value="casD_Cas5e"/>
    <property type="match status" value="1"/>
</dbReference>
<organism evidence="2 3">
    <name type="scientific">Nocardia albiluteola</name>
    <dbReference type="NCBI Taxonomy" id="2842303"/>
    <lineage>
        <taxon>Bacteria</taxon>
        <taxon>Bacillati</taxon>
        <taxon>Actinomycetota</taxon>
        <taxon>Actinomycetes</taxon>
        <taxon>Mycobacteriales</taxon>
        <taxon>Nocardiaceae</taxon>
        <taxon>Nocardia</taxon>
    </lineage>
</organism>
<dbReference type="RefSeq" id="WP_215918078.1">
    <property type="nucleotide sequence ID" value="NZ_JAHKNI010000005.1"/>
</dbReference>
<dbReference type="NCBIfam" id="TIGR02593">
    <property type="entry name" value="CRISPR_cas5"/>
    <property type="match status" value="1"/>
</dbReference>
<keyword evidence="1" id="KW-0051">Antiviral defense</keyword>
<evidence type="ECO:0000313" key="2">
    <source>
        <dbReference type="EMBL" id="MBU3063159.1"/>
    </source>
</evidence>
<reference evidence="2 3" key="1">
    <citation type="submission" date="2021-06" db="EMBL/GenBank/DDBJ databases">
        <title>Actinomycetes sequencing.</title>
        <authorList>
            <person name="Shan Q."/>
        </authorList>
    </citation>
    <scope>NUCLEOTIDE SEQUENCE [LARGE SCALE GENOMIC DNA]</scope>
    <source>
        <strain evidence="2 3">NEAU-G5</strain>
    </source>
</reference>
<keyword evidence="3" id="KW-1185">Reference proteome</keyword>
<sequence length="251" mass="27886">MSGLILRLAAPLQSWGEHSAFSLRDTQRFPTRSGLIGMFASAHGLRRGEPLTEFDSLHLSVRIDRPGAVITDFHTIGGGHTPADTVKTAAGSRRTAGKGTIVTRRNYLSDAVFTVGVAGPHETLSRLADALAAPHWQPYLGRRSCPPEQPLLLRTDVHDPLHDLKYTVPIHGAQRATIDLVTETPGQDDEGHDRDSTITELLDVPETFEPQQRRYRSRSVTVTPFTKSPNELWHKEINEFYTALFRYMGVS</sequence>
<name>A0ABS6AYS6_9NOCA</name>
<dbReference type="InterPro" id="IPR021124">
    <property type="entry name" value="CRISPR-assoc_prot_Cas5"/>
</dbReference>
<comment type="caution">
    <text evidence="2">The sequence shown here is derived from an EMBL/GenBank/DDBJ whole genome shotgun (WGS) entry which is preliminary data.</text>
</comment>
<dbReference type="Proteomes" id="UP000733379">
    <property type="component" value="Unassembled WGS sequence"/>
</dbReference>
<dbReference type="Pfam" id="PF09704">
    <property type="entry name" value="Cas_Cas5d"/>
    <property type="match status" value="1"/>
</dbReference>
<dbReference type="CDD" id="cd09693">
    <property type="entry name" value="Cas5_I"/>
    <property type="match status" value="1"/>
</dbReference>
<accession>A0ABS6AYS6</accession>
<dbReference type="InterPro" id="IPR010147">
    <property type="entry name" value="CRISPR-assoc_prot_CasD"/>
</dbReference>
<dbReference type="EMBL" id="JAHKNI010000005">
    <property type="protein sequence ID" value="MBU3063159.1"/>
    <property type="molecule type" value="Genomic_DNA"/>
</dbReference>
<dbReference type="Gene3D" id="3.30.70.2660">
    <property type="match status" value="1"/>
</dbReference>
<protein>
    <submittedName>
        <fullName evidence="2">Type I-E CRISPR-associated protein Cas5/CasD</fullName>
    </submittedName>
</protein>
<proteinExistence type="predicted"/>
<evidence type="ECO:0000313" key="3">
    <source>
        <dbReference type="Proteomes" id="UP000733379"/>
    </source>
</evidence>